<gene>
    <name evidence="1" type="ORF">SDC9_161940</name>
</gene>
<protein>
    <submittedName>
        <fullName evidence="1">Uncharacterized protein</fullName>
    </submittedName>
</protein>
<name>A0A645FR02_9ZZZZ</name>
<proteinExistence type="predicted"/>
<accession>A0A645FR02</accession>
<sequence length="173" mass="20557">MEVLNTNGNIIARETLKGILWRDSEFSTELNYNDDNFKLLIINNKDSVNLFITKKILINEIDEIQMYYSNLKVLFKSEKNIGNIIDESSRFNLIVGEKNYTSHGIKIINENYFYVYYRVENQDAIVEKILSDDVFLITIINGKRYKNKIEKINKNKIYKSTYEVMKSKFKNYF</sequence>
<dbReference type="AlphaFoldDB" id="A0A645FR02"/>
<dbReference type="EMBL" id="VSSQ01061248">
    <property type="protein sequence ID" value="MPN14613.1"/>
    <property type="molecule type" value="Genomic_DNA"/>
</dbReference>
<organism evidence="1">
    <name type="scientific">bioreactor metagenome</name>
    <dbReference type="NCBI Taxonomy" id="1076179"/>
    <lineage>
        <taxon>unclassified sequences</taxon>
        <taxon>metagenomes</taxon>
        <taxon>ecological metagenomes</taxon>
    </lineage>
</organism>
<comment type="caution">
    <text evidence="1">The sequence shown here is derived from an EMBL/GenBank/DDBJ whole genome shotgun (WGS) entry which is preliminary data.</text>
</comment>
<reference evidence="1" key="1">
    <citation type="submission" date="2019-08" db="EMBL/GenBank/DDBJ databases">
        <authorList>
            <person name="Kucharzyk K."/>
            <person name="Murdoch R.W."/>
            <person name="Higgins S."/>
            <person name="Loffler F."/>
        </authorList>
    </citation>
    <scope>NUCLEOTIDE SEQUENCE</scope>
</reference>
<evidence type="ECO:0000313" key="1">
    <source>
        <dbReference type="EMBL" id="MPN14613.1"/>
    </source>
</evidence>